<name>A0A6J8DZC5_MYTCO</name>
<organism evidence="3 4">
    <name type="scientific">Mytilus coruscus</name>
    <name type="common">Sea mussel</name>
    <dbReference type="NCBI Taxonomy" id="42192"/>
    <lineage>
        <taxon>Eukaryota</taxon>
        <taxon>Metazoa</taxon>
        <taxon>Spiralia</taxon>
        <taxon>Lophotrochozoa</taxon>
        <taxon>Mollusca</taxon>
        <taxon>Bivalvia</taxon>
        <taxon>Autobranchia</taxon>
        <taxon>Pteriomorphia</taxon>
        <taxon>Mytilida</taxon>
        <taxon>Mytiloidea</taxon>
        <taxon>Mytilidae</taxon>
        <taxon>Mytilinae</taxon>
        <taxon>Mytilus</taxon>
    </lineage>
</organism>
<accession>A0A6J8DZC5</accession>
<protein>
    <submittedName>
        <fullName evidence="3">Uncharacterized protein</fullName>
    </submittedName>
</protein>
<keyword evidence="1" id="KW-0175">Coiled coil</keyword>
<gene>
    <name evidence="3" type="ORF">MCOR_46405</name>
</gene>
<evidence type="ECO:0000256" key="1">
    <source>
        <dbReference type="SAM" id="Coils"/>
    </source>
</evidence>
<sequence length="196" mass="22568">METFMFLFCFSLFTPNVNAFLLDDKTTSSNNGISGHQYIGLMELLTEEIKARKNIEEAVTQLHTEVVSKTLNITDLRDQTQIIAELRNSLQNMENKTNNLEQSVQQLKMENDAIHQSYSGLQMKYSIIQRNYSIVQQQNVMLLQNYSSLQVEHDEFKSKLTVHDKKSAEMATEITALKQLKTINQLQDINTLQTDT</sequence>
<dbReference type="EMBL" id="CACVKT020008142">
    <property type="protein sequence ID" value="CAC5413520.1"/>
    <property type="molecule type" value="Genomic_DNA"/>
</dbReference>
<evidence type="ECO:0000313" key="4">
    <source>
        <dbReference type="Proteomes" id="UP000507470"/>
    </source>
</evidence>
<proteinExistence type="predicted"/>
<dbReference type="OrthoDB" id="10506859at2759"/>
<evidence type="ECO:0000313" key="3">
    <source>
        <dbReference type="EMBL" id="CAC5413520.1"/>
    </source>
</evidence>
<feature type="coiled-coil region" evidence="1">
    <location>
        <begin position="76"/>
        <end position="113"/>
    </location>
</feature>
<dbReference type="Proteomes" id="UP000507470">
    <property type="component" value="Unassembled WGS sequence"/>
</dbReference>
<feature type="chain" id="PRO_5027100918" evidence="2">
    <location>
        <begin position="20"/>
        <end position="196"/>
    </location>
</feature>
<keyword evidence="2" id="KW-0732">Signal</keyword>
<reference evidence="3 4" key="1">
    <citation type="submission" date="2020-06" db="EMBL/GenBank/DDBJ databases">
        <authorList>
            <person name="Li R."/>
            <person name="Bekaert M."/>
        </authorList>
    </citation>
    <scope>NUCLEOTIDE SEQUENCE [LARGE SCALE GENOMIC DNA]</scope>
    <source>
        <strain evidence="4">wild</strain>
    </source>
</reference>
<feature type="signal peptide" evidence="2">
    <location>
        <begin position="1"/>
        <end position="19"/>
    </location>
</feature>
<dbReference type="AlphaFoldDB" id="A0A6J8DZC5"/>
<keyword evidence="4" id="KW-1185">Reference proteome</keyword>
<evidence type="ECO:0000256" key="2">
    <source>
        <dbReference type="SAM" id="SignalP"/>
    </source>
</evidence>